<dbReference type="Proteomes" id="UP000053477">
    <property type="component" value="Unassembled WGS sequence"/>
</dbReference>
<keyword evidence="1" id="KW-1133">Transmembrane helix</keyword>
<evidence type="ECO:0000313" key="3">
    <source>
        <dbReference type="EMBL" id="KLO08528.1"/>
    </source>
</evidence>
<protein>
    <recommendedName>
        <fullName evidence="2">DUF6533 domain-containing protein</fullName>
    </recommendedName>
</protein>
<dbReference type="Pfam" id="PF20151">
    <property type="entry name" value="DUF6533"/>
    <property type="match status" value="1"/>
</dbReference>
<feature type="transmembrane region" description="Helical" evidence="1">
    <location>
        <begin position="89"/>
        <end position="109"/>
    </location>
</feature>
<keyword evidence="1" id="KW-0472">Membrane</keyword>
<dbReference type="EMBL" id="KQ086088">
    <property type="protein sequence ID" value="KLO08528.1"/>
    <property type="molecule type" value="Genomic_DNA"/>
</dbReference>
<evidence type="ECO:0000259" key="2">
    <source>
        <dbReference type="Pfam" id="PF20151"/>
    </source>
</evidence>
<sequence length="330" mass="37402">MATLSLSDLSRLLAQTVDVKYFYLSNAVMLYYDTLVYFGDEVEYIWKARWSVGKILYIATRYMAFVDLTVLIVYATYSKLTPADCMHVFRISSWFMVVGVLIAEALLIIRTYALYERSKIILAYLVCLKIALTIPAIKVINETFDSFNYVSSPAPSVLPCMAILTDGHAKMWFAFLCIALFDLNIVSLTLWRAILSWRSVRTNFGPLLATLYRDGIVYFLCLFATSVSNVFVMKTMADTSFFLVLIGFQRALHALLSSKLIINVRKATATSWTLPSALADPLDDRNLRGTRRGELPIDFARSVEMQSRYTLSSSYTGMTSKDLKDEDSRS</sequence>
<dbReference type="InParanoid" id="A0A0H2RG72"/>
<dbReference type="InterPro" id="IPR045340">
    <property type="entry name" value="DUF6533"/>
</dbReference>
<feature type="domain" description="DUF6533" evidence="2">
    <location>
        <begin position="21"/>
        <end position="66"/>
    </location>
</feature>
<dbReference type="AlphaFoldDB" id="A0A0H2RG72"/>
<keyword evidence="4" id="KW-1185">Reference proteome</keyword>
<feature type="transmembrane region" description="Helical" evidence="1">
    <location>
        <begin position="121"/>
        <end position="140"/>
    </location>
</feature>
<name>A0A0H2RG72_9AGAM</name>
<feature type="transmembrane region" description="Helical" evidence="1">
    <location>
        <begin position="59"/>
        <end position="77"/>
    </location>
</feature>
<evidence type="ECO:0000313" key="4">
    <source>
        <dbReference type="Proteomes" id="UP000053477"/>
    </source>
</evidence>
<keyword evidence="1" id="KW-0812">Transmembrane</keyword>
<gene>
    <name evidence="3" type="ORF">SCHPADRAFT_908556</name>
</gene>
<dbReference type="OrthoDB" id="3350812at2759"/>
<evidence type="ECO:0000256" key="1">
    <source>
        <dbReference type="SAM" id="Phobius"/>
    </source>
</evidence>
<feature type="transmembrane region" description="Helical" evidence="1">
    <location>
        <begin position="171"/>
        <end position="194"/>
    </location>
</feature>
<accession>A0A0H2RG72</accession>
<proteinExistence type="predicted"/>
<reference evidence="3 4" key="1">
    <citation type="submission" date="2015-04" db="EMBL/GenBank/DDBJ databases">
        <title>Complete genome sequence of Schizopora paradoxa KUC8140, a cosmopolitan wood degrader in East Asia.</title>
        <authorList>
            <consortium name="DOE Joint Genome Institute"/>
            <person name="Min B."/>
            <person name="Park H."/>
            <person name="Jang Y."/>
            <person name="Kim J.-J."/>
            <person name="Kim K.H."/>
            <person name="Pangilinan J."/>
            <person name="Lipzen A."/>
            <person name="Riley R."/>
            <person name="Grigoriev I.V."/>
            <person name="Spatafora J.W."/>
            <person name="Choi I.-G."/>
        </authorList>
    </citation>
    <scope>NUCLEOTIDE SEQUENCE [LARGE SCALE GENOMIC DNA]</scope>
    <source>
        <strain evidence="3 4">KUC8140</strain>
    </source>
</reference>
<feature type="transmembrane region" description="Helical" evidence="1">
    <location>
        <begin position="215"/>
        <end position="233"/>
    </location>
</feature>
<organism evidence="3 4">
    <name type="scientific">Schizopora paradoxa</name>
    <dbReference type="NCBI Taxonomy" id="27342"/>
    <lineage>
        <taxon>Eukaryota</taxon>
        <taxon>Fungi</taxon>
        <taxon>Dikarya</taxon>
        <taxon>Basidiomycota</taxon>
        <taxon>Agaricomycotina</taxon>
        <taxon>Agaricomycetes</taxon>
        <taxon>Hymenochaetales</taxon>
        <taxon>Schizoporaceae</taxon>
        <taxon>Schizopora</taxon>
    </lineage>
</organism>